<reference evidence="1 2" key="1">
    <citation type="submission" date="2018-05" db="EMBL/GenBank/DDBJ databases">
        <title>Complete Genome Sequence of Methylobacterium sp. 17Sr1-28.</title>
        <authorList>
            <person name="Srinivasan S."/>
        </authorList>
    </citation>
    <scope>NUCLEOTIDE SEQUENCE [LARGE SCALE GENOMIC DNA]</scope>
    <source>
        <strain evidence="1 2">17Sr1-28</strain>
    </source>
</reference>
<dbReference type="EMBL" id="CP029553">
    <property type="protein sequence ID" value="AWN47132.1"/>
    <property type="molecule type" value="Genomic_DNA"/>
</dbReference>
<sequence length="149" mass="16472">MADFLSQVTDWVRETEGRIKAAFQESAQRVIEDMQRRVPVDTGFLRASLQVSNTVPVPADRSANEGTAYTYNPNAAALVIAGAKIGSTLYASYTAVYAARVNYGFVGTDALGRTYNQQGRHFIELALQRWPQIVDEVCRDLQSHVTGSR</sequence>
<dbReference type="RefSeq" id="WP_109959463.1">
    <property type="nucleotide sequence ID" value="NZ_CP029553.1"/>
</dbReference>
<accession>A0A2U8WPK3</accession>
<evidence type="ECO:0000313" key="2">
    <source>
        <dbReference type="Proteomes" id="UP000245444"/>
    </source>
</evidence>
<name>A0A2U8WPK3_9HYPH</name>
<dbReference type="Pfam" id="PF04883">
    <property type="entry name" value="HK97-gp10_like"/>
    <property type="match status" value="1"/>
</dbReference>
<dbReference type="OrthoDB" id="982480at2"/>
<gene>
    <name evidence="1" type="ORF">DK419_13095</name>
</gene>
<evidence type="ECO:0000313" key="1">
    <source>
        <dbReference type="EMBL" id="AWN47132.1"/>
    </source>
</evidence>
<protein>
    <recommendedName>
        <fullName evidence="3">HK97 gp10 family phage protein</fullName>
    </recommendedName>
</protein>
<dbReference type="InterPro" id="IPR010064">
    <property type="entry name" value="HK97-gp10_tail"/>
</dbReference>
<keyword evidence="2" id="KW-1185">Reference proteome</keyword>
<dbReference type="Proteomes" id="UP000245444">
    <property type="component" value="Chromosome"/>
</dbReference>
<dbReference type="KEGG" id="mtea:DK419_13095"/>
<proteinExistence type="predicted"/>
<dbReference type="AlphaFoldDB" id="A0A2U8WPK3"/>
<evidence type="ECO:0008006" key="3">
    <source>
        <dbReference type="Google" id="ProtNLM"/>
    </source>
</evidence>
<organism evidence="1 2">
    <name type="scientific">Methylobacterium terrae</name>
    <dbReference type="NCBI Taxonomy" id="2202827"/>
    <lineage>
        <taxon>Bacteria</taxon>
        <taxon>Pseudomonadati</taxon>
        <taxon>Pseudomonadota</taxon>
        <taxon>Alphaproteobacteria</taxon>
        <taxon>Hyphomicrobiales</taxon>
        <taxon>Methylobacteriaceae</taxon>
        <taxon>Methylobacterium</taxon>
    </lineage>
</organism>